<keyword evidence="4" id="KW-1185">Reference proteome</keyword>
<feature type="compositionally biased region" description="Basic residues" evidence="1">
    <location>
        <begin position="156"/>
        <end position="169"/>
    </location>
</feature>
<feature type="region of interest" description="Disordered" evidence="1">
    <location>
        <begin position="141"/>
        <end position="192"/>
    </location>
</feature>
<name>A0A167R994_9HYPO</name>
<protein>
    <submittedName>
        <fullName evidence="3">Uncharacterized protein</fullName>
    </submittedName>
</protein>
<organism evidence="3 4">
    <name type="scientific">Niveomyces insectorum RCEF 264</name>
    <dbReference type="NCBI Taxonomy" id="1081102"/>
    <lineage>
        <taxon>Eukaryota</taxon>
        <taxon>Fungi</taxon>
        <taxon>Dikarya</taxon>
        <taxon>Ascomycota</taxon>
        <taxon>Pezizomycotina</taxon>
        <taxon>Sordariomycetes</taxon>
        <taxon>Hypocreomycetidae</taxon>
        <taxon>Hypocreales</taxon>
        <taxon>Cordycipitaceae</taxon>
        <taxon>Niveomyces</taxon>
    </lineage>
</organism>
<feature type="transmembrane region" description="Helical" evidence="2">
    <location>
        <begin position="87"/>
        <end position="109"/>
    </location>
</feature>
<keyword evidence="2" id="KW-1133">Transmembrane helix</keyword>
<keyword evidence="2" id="KW-0472">Membrane</keyword>
<reference evidence="3 4" key="1">
    <citation type="journal article" date="2016" name="Genome Biol. Evol.">
        <title>Divergent and convergent evolution of fungal pathogenicity.</title>
        <authorList>
            <person name="Shang Y."/>
            <person name="Xiao G."/>
            <person name="Zheng P."/>
            <person name="Cen K."/>
            <person name="Zhan S."/>
            <person name="Wang C."/>
        </authorList>
    </citation>
    <scope>NUCLEOTIDE SEQUENCE [LARGE SCALE GENOMIC DNA]</scope>
    <source>
        <strain evidence="3 4">RCEF 264</strain>
    </source>
</reference>
<keyword evidence="2" id="KW-0812">Transmembrane</keyword>
<evidence type="ECO:0000313" key="3">
    <source>
        <dbReference type="EMBL" id="OAA58380.1"/>
    </source>
</evidence>
<sequence>MRIHQLRQAERIAFADRLPPLGSLVAEHGEVQPAQSFSPAVDTRKPVAPTKTQIAITDVLVPRAPVATNLIPAGYGAHSSGPSAGTVVGITLGAVGGFLLLVGLLYTCANLGDRGDRSRGLFLGGGGSVVETASNFGTASFVSRRTTAAEREERRASRHARRHHHHHHPQRETVELGSGSRRTRPSQERVERIERVDRVERIVEDDERRRRRRTSRPPPGATVVESVDDDEIVVEEEEEDIDYDRRRRGTNGGDDEDDEIVVIERDGSRPRPRPRSSRRGSSSRR</sequence>
<dbReference type="OrthoDB" id="5423884at2759"/>
<feature type="compositionally biased region" description="Acidic residues" evidence="1">
    <location>
        <begin position="226"/>
        <end position="242"/>
    </location>
</feature>
<dbReference type="AlphaFoldDB" id="A0A167R994"/>
<gene>
    <name evidence="3" type="ORF">SPI_06453</name>
</gene>
<proteinExistence type="predicted"/>
<dbReference type="EMBL" id="AZHD01000012">
    <property type="protein sequence ID" value="OAA58380.1"/>
    <property type="molecule type" value="Genomic_DNA"/>
</dbReference>
<evidence type="ECO:0000313" key="4">
    <source>
        <dbReference type="Proteomes" id="UP000076874"/>
    </source>
</evidence>
<evidence type="ECO:0000256" key="2">
    <source>
        <dbReference type="SAM" id="Phobius"/>
    </source>
</evidence>
<accession>A0A167R994</accession>
<evidence type="ECO:0000256" key="1">
    <source>
        <dbReference type="SAM" id="MobiDB-lite"/>
    </source>
</evidence>
<feature type="region of interest" description="Disordered" evidence="1">
    <location>
        <begin position="206"/>
        <end position="285"/>
    </location>
</feature>
<comment type="caution">
    <text evidence="3">The sequence shown here is derived from an EMBL/GenBank/DDBJ whole genome shotgun (WGS) entry which is preliminary data.</text>
</comment>
<feature type="compositionally biased region" description="Basic residues" evidence="1">
    <location>
        <begin position="270"/>
        <end position="285"/>
    </location>
</feature>
<dbReference type="Proteomes" id="UP000076874">
    <property type="component" value="Unassembled WGS sequence"/>
</dbReference>